<dbReference type="PROSITE" id="PS51257">
    <property type="entry name" value="PROKAR_LIPOPROTEIN"/>
    <property type="match status" value="1"/>
</dbReference>
<dbReference type="AlphaFoldDB" id="A0A4U1BRV2"/>
<protein>
    <submittedName>
        <fullName evidence="1">DUF3103 family protein</fullName>
    </submittedName>
</protein>
<sequence>MRKTIILPIIGMLLLAGCQSEGDTGQQISSAKREMAQELSKNYFGLEPILRQAINEQQNAISVNELIERAPNSDFSHYLTEADQKIRTLKGIEQQADYLLEVRLANDAMTQMWLQGEVAPLIAFEPSGSETTWTSIEAFDLDGNLHQLDVNELPNVPVLVVDQNSAIELKAGLEVMRLEMNRLEQPTMVQPYMPELPARAQAIAAEFSVAADKAEPLHTMVMKRIILEDDHEPWISGKAEIYAIITGVDPSREEPVVDLVEMPYLDYAGKEYLPNQIVVYWSRYRWGAVDMVLMEQDDGTNYKDLAQLLVSAATKALEAFPDLDVPPYLSVIASITNQVLEAIPDSLLTNDDDLVDIFYTLQQGEAYIDHPAARVNAVATFEPLIIEPVQQ</sequence>
<dbReference type="Pfam" id="PF11301">
    <property type="entry name" value="DUF3103"/>
    <property type="match status" value="1"/>
</dbReference>
<accession>A0A4U1BRV2</accession>
<dbReference type="RefSeq" id="WP_136861501.1">
    <property type="nucleotide sequence ID" value="NZ_SWCJ01000001.1"/>
</dbReference>
<dbReference type="EMBL" id="SWCJ01000001">
    <property type="protein sequence ID" value="TKB58353.1"/>
    <property type="molecule type" value="Genomic_DNA"/>
</dbReference>
<organism evidence="1 2">
    <name type="scientific">Ferrimonas aestuarii</name>
    <dbReference type="NCBI Taxonomy" id="2569539"/>
    <lineage>
        <taxon>Bacteria</taxon>
        <taxon>Pseudomonadati</taxon>
        <taxon>Pseudomonadota</taxon>
        <taxon>Gammaproteobacteria</taxon>
        <taxon>Alteromonadales</taxon>
        <taxon>Ferrimonadaceae</taxon>
        <taxon>Ferrimonas</taxon>
    </lineage>
</organism>
<proteinExistence type="predicted"/>
<keyword evidence="2" id="KW-1185">Reference proteome</keyword>
<comment type="caution">
    <text evidence="1">The sequence shown here is derived from an EMBL/GenBank/DDBJ whole genome shotgun (WGS) entry which is preliminary data.</text>
</comment>
<gene>
    <name evidence="1" type="ORF">FCL42_00975</name>
</gene>
<evidence type="ECO:0000313" key="1">
    <source>
        <dbReference type="EMBL" id="TKB58353.1"/>
    </source>
</evidence>
<dbReference type="Proteomes" id="UP000305675">
    <property type="component" value="Unassembled WGS sequence"/>
</dbReference>
<evidence type="ECO:0000313" key="2">
    <source>
        <dbReference type="Proteomes" id="UP000305675"/>
    </source>
</evidence>
<name>A0A4U1BRV2_9GAMM</name>
<dbReference type="OrthoDB" id="6190837at2"/>
<dbReference type="InterPro" id="IPR021452">
    <property type="entry name" value="DUF3103"/>
</dbReference>
<reference evidence="1 2" key="1">
    <citation type="submission" date="2019-04" db="EMBL/GenBank/DDBJ databases">
        <authorList>
            <person name="Hwang J.C."/>
        </authorList>
    </citation>
    <scope>NUCLEOTIDE SEQUENCE [LARGE SCALE GENOMIC DNA]</scope>
    <source>
        <strain evidence="1 2">IMCC35002</strain>
    </source>
</reference>